<dbReference type="Pfam" id="PF20238">
    <property type="entry name" value="BIM1-like_dom"/>
    <property type="match status" value="1"/>
</dbReference>
<feature type="signal peptide" evidence="9">
    <location>
        <begin position="1"/>
        <end position="20"/>
    </location>
</feature>
<keyword evidence="3" id="KW-0336">GPI-anchor</keyword>
<evidence type="ECO:0000256" key="1">
    <source>
        <dbReference type="ARBA" id="ARBA00004609"/>
    </source>
</evidence>
<dbReference type="eggNOG" id="ENOG502S92W">
    <property type="taxonomic scope" value="Eukaryota"/>
</dbReference>
<keyword evidence="4 9" id="KW-0732">Signal</keyword>
<dbReference type="PANTHER" id="PTHR34992">
    <property type="entry name" value="HYPHAL ANASTAMOSIS-7 PROTEIN"/>
    <property type="match status" value="1"/>
</dbReference>
<sequence length="203" mass="21780">MLRMLSSLYFFSIFVVLVNAHFRTQFPPPRGPFVEKDEPKFCDGYTTPNENRTQVSLKSSYISLESEHPSWTVALFVSNSSDPKTFQDFEQVTPFMQNSGEGTFCMPLDLSASNGTFTEGRNVTFQILFSGGDGNLFQCADVTLTNSTTNAIPSGCNTASLQASAGNTGSGSSPAASNGAAMTCTFPIIAFITVLAGVFLTVV</sequence>
<comment type="subcellular location">
    <subcellularLocation>
        <location evidence="1">Cell membrane</location>
        <topology evidence="1">Lipid-anchor</topology>
        <topology evidence="1">GPI-anchor</topology>
    </subcellularLocation>
</comment>
<keyword evidence="2" id="KW-1003">Cell membrane</keyword>
<dbReference type="InterPro" id="IPR046936">
    <property type="entry name" value="BIM1-like"/>
</dbReference>
<dbReference type="GO" id="GO:0005886">
    <property type="term" value="C:plasma membrane"/>
    <property type="evidence" value="ECO:0007669"/>
    <property type="project" value="UniProtKB-SubCell"/>
</dbReference>
<evidence type="ECO:0000259" key="10">
    <source>
        <dbReference type="Pfam" id="PF20238"/>
    </source>
</evidence>
<keyword evidence="5 8" id="KW-0472">Membrane</keyword>
<evidence type="ECO:0000313" key="11">
    <source>
        <dbReference type="EMBL" id="KTB41241.1"/>
    </source>
</evidence>
<comment type="caution">
    <text evidence="11">The sequence shown here is derived from an EMBL/GenBank/DDBJ whole genome shotgun (WGS) entry which is preliminary data.</text>
</comment>
<accession>A0A0W0FY51</accession>
<keyword evidence="8" id="KW-0812">Transmembrane</keyword>
<dbReference type="PANTHER" id="PTHR34992:SF1">
    <property type="entry name" value="COPPER ACQUISITION FACTOR BIM1-LIKE DOMAIN-CONTAINING PROTEIN"/>
    <property type="match status" value="1"/>
</dbReference>
<dbReference type="GO" id="GO:0098552">
    <property type="term" value="C:side of membrane"/>
    <property type="evidence" value="ECO:0007669"/>
    <property type="project" value="UniProtKB-KW"/>
</dbReference>
<keyword evidence="6" id="KW-0325">Glycoprotein</keyword>
<keyword evidence="7" id="KW-0449">Lipoprotein</keyword>
<protein>
    <recommendedName>
        <fullName evidence="10">Copper acquisition factor BIM1-like domain-containing protein</fullName>
    </recommendedName>
</protein>
<evidence type="ECO:0000256" key="5">
    <source>
        <dbReference type="ARBA" id="ARBA00023136"/>
    </source>
</evidence>
<dbReference type="AlphaFoldDB" id="A0A0W0FY51"/>
<gene>
    <name evidence="11" type="ORF">WG66_6209</name>
</gene>
<evidence type="ECO:0000256" key="2">
    <source>
        <dbReference type="ARBA" id="ARBA00022475"/>
    </source>
</evidence>
<proteinExistence type="predicted"/>
<evidence type="ECO:0000256" key="7">
    <source>
        <dbReference type="ARBA" id="ARBA00023288"/>
    </source>
</evidence>
<reference evidence="11 12" key="1">
    <citation type="submission" date="2015-12" db="EMBL/GenBank/DDBJ databases">
        <title>Draft genome sequence of Moniliophthora roreri, the causal agent of frosty pod rot of cacao.</title>
        <authorList>
            <person name="Aime M.C."/>
            <person name="Diaz-Valderrama J.R."/>
            <person name="Kijpornyongpan T."/>
            <person name="Phillips-Mora W."/>
        </authorList>
    </citation>
    <scope>NUCLEOTIDE SEQUENCE [LARGE SCALE GENOMIC DNA]</scope>
    <source>
        <strain evidence="11 12">MCA 2952</strain>
    </source>
</reference>
<feature type="domain" description="Copper acquisition factor BIM1-like" evidence="10">
    <location>
        <begin position="19"/>
        <end position="159"/>
    </location>
</feature>
<dbReference type="CDD" id="cd21176">
    <property type="entry name" value="LPMO_auxiliary-like"/>
    <property type="match status" value="1"/>
</dbReference>
<keyword evidence="8" id="KW-1133">Transmembrane helix</keyword>
<feature type="transmembrane region" description="Helical" evidence="8">
    <location>
        <begin position="180"/>
        <end position="202"/>
    </location>
</feature>
<dbReference type="InterPro" id="IPR046530">
    <property type="entry name" value="BIM1-like_dom"/>
</dbReference>
<evidence type="ECO:0000256" key="4">
    <source>
        <dbReference type="ARBA" id="ARBA00022729"/>
    </source>
</evidence>
<organism evidence="11 12">
    <name type="scientific">Moniliophthora roreri</name>
    <name type="common">Frosty pod rot fungus</name>
    <name type="synonym">Monilia roreri</name>
    <dbReference type="NCBI Taxonomy" id="221103"/>
    <lineage>
        <taxon>Eukaryota</taxon>
        <taxon>Fungi</taxon>
        <taxon>Dikarya</taxon>
        <taxon>Basidiomycota</taxon>
        <taxon>Agaricomycotina</taxon>
        <taxon>Agaricomycetes</taxon>
        <taxon>Agaricomycetidae</taxon>
        <taxon>Agaricales</taxon>
        <taxon>Marasmiineae</taxon>
        <taxon>Marasmiaceae</taxon>
        <taxon>Moniliophthora</taxon>
    </lineage>
</organism>
<dbReference type="Proteomes" id="UP000054988">
    <property type="component" value="Unassembled WGS sequence"/>
</dbReference>
<feature type="chain" id="PRO_5006902222" description="Copper acquisition factor BIM1-like domain-containing protein" evidence="9">
    <location>
        <begin position="21"/>
        <end position="203"/>
    </location>
</feature>
<name>A0A0W0FY51_MONRR</name>
<evidence type="ECO:0000313" key="12">
    <source>
        <dbReference type="Proteomes" id="UP000054988"/>
    </source>
</evidence>
<evidence type="ECO:0000256" key="6">
    <source>
        <dbReference type="ARBA" id="ARBA00023180"/>
    </source>
</evidence>
<evidence type="ECO:0000256" key="3">
    <source>
        <dbReference type="ARBA" id="ARBA00022622"/>
    </source>
</evidence>
<evidence type="ECO:0000256" key="8">
    <source>
        <dbReference type="SAM" id="Phobius"/>
    </source>
</evidence>
<dbReference type="EMBL" id="LATX01001501">
    <property type="protein sequence ID" value="KTB41241.1"/>
    <property type="molecule type" value="Genomic_DNA"/>
</dbReference>
<evidence type="ECO:0000256" key="9">
    <source>
        <dbReference type="SAM" id="SignalP"/>
    </source>
</evidence>